<dbReference type="PROSITE" id="PS50093">
    <property type="entry name" value="PKD"/>
    <property type="match status" value="1"/>
</dbReference>
<dbReference type="GO" id="GO:0004252">
    <property type="term" value="F:serine-type endopeptidase activity"/>
    <property type="evidence" value="ECO:0007669"/>
    <property type="project" value="InterPro"/>
</dbReference>
<dbReference type="Pfam" id="PF13585">
    <property type="entry name" value="CHU_C"/>
    <property type="match status" value="1"/>
</dbReference>
<dbReference type="Gene3D" id="2.60.120.290">
    <property type="entry name" value="Spermadhesin, CUB domain"/>
    <property type="match status" value="1"/>
</dbReference>
<feature type="domain" description="PKD" evidence="6">
    <location>
        <begin position="171"/>
        <end position="243"/>
    </location>
</feature>
<reference evidence="8" key="1">
    <citation type="journal article" date="2014" name="Genome Announc.">
        <title>Draft Genome Sequences of Marine Flavobacterium Nonlabens Strains NR17, NR24, NR27, NR32, NR33, and Ara13.</title>
        <authorList>
            <person name="Nakanishi M."/>
            <person name="Meirelles P."/>
            <person name="Suzuki R."/>
            <person name="Takatani N."/>
            <person name="Mino S."/>
            <person name="Suda W."/>
            <person name="Oshima K."/>
            <person name="Hattori M."/>
            <person name="Ohkuma M."/>
            <person name="Hosokawa M."/>
            <person name="Miyashita K."/>
            <person name="Thompson F.L."/>
            <person name="Niwa A."/>
            <person name="Sawabe T."/>
            <person name="Sawabe T."/>
        </authorList>
    </citation>
    <scope>NUCLEOTIDE SEQUENCE [LARGE SCALE GENOMIC DNA]</scope>
    <source>
        <strain evidence="8">JCM 19294</strain>
    </source>
</reference>
<dbReference type="InterPro" id="IPR002884">
    <property type="entry name" value="P_dom"/>
</dbReference>
<dbReference type="SUPFAM" id="SSF49299">
    <property type="entry name" value="PKD domain"/>
    <property type="match status" value="1"/>
</dbReference>
<dbReference type="GO" id="GO:0006508">
    <property type="term" value="P:proteolysis"/>
    <property type="evidence" value="ECO:0007669"/>
    <property type="project" value="UniProtKB-KW"/>
</dbReference>
<dbReference type="InterPro" id="IPR035986">
    <property type="entry name" value="PKD_dom_sf"/>
</dbReference>
<dbReference type="Pfam" id="PF01483">
    <property type="entry name" value="P_proprotein"/>
    <property type="match status" value="1"/>
</dbReference>
<comment type="caution">
    <text evidence="8">The sequence shown here is derived from an EMBL/GenBank/DDBJ whole genome shotgun (WGS) entry which is preliminary data.</text>
</comment>
<keyword evidence="9" id="KW-1185">Reference proteome</keyword>
<dbReference type="InterPro" id="IPR000601">
    <property type="entry name" value="PKD_dom"/>
</dbReference>
<evidence type="ECO:0000256" key="3">
    <source>
        <dbReference type="ARBA" id="ARBA00023157"/>
    </source>
</evidence>
<dbReference type="PROSITE" id="PS01180">
    <property type="entry name" value="CUB"/>
    <property type="match status" value="1"/>
</dbReference>
<dbReference type="NCBIfam" id="TIGR04131">
    <property type="entry name" value="Bac_Flav_CTERM"/>
    <property type="match status" value="1"/>
</dbReference>
<evidence type="ECO:0000313" key="9">
    <source>
        <dbReference type="Proteomes" id="UP000029221"/>
    </source>
</evidence>
<dbReference type="EMBL" id="BBML01000002">
    <property type="protein sequence ID" value="GAK96269.1"/>
    <property type="molecule type" value="Genomic_DNA"/>
</dbReference>
<evidence type="ECO:0000259" key="5">
    <source>
        <dbReference type="PROSITE" id="PS01180"/>
    </source>
</evidence>
<dbReference type="SUPFAM" id="SSF49854">
    <property type="entry name" value="Spermadhesin, CUB domain"/>
    <property type="match status" value="1"/>
</dbReference>
<evidence type="ECO:0008006" key="10">
    <source>
        <dbReference type="Google" id="ProtNLM"/>
    </source>
</evidence>
<dbReference type="RefSeq" id="WP_042277475.1">
    <property type="nucleotide sequence ID" value="NZ_BBML01000002.1"/>
</dbReference>
<organism evidence="8 9">
    <name type="scientific">Nonlabens tegetincola</name>
    <dbReference type="NCBI Taxonomy" id="323273"/>
    <lineage>
        <taxon>Bacteria</taxon>
        <taxon>Pseudomonadati</taxon>
        <taxon>Bacteroidota</taxon>
        <taxon>Flavobacteriia</taxon>
        <taxon>Flavobacteriales</taxon>
        <taxon>Flavobacteriaceae</taxon>
        <taxon>Nonlabens</taxon>
    </lineage>
</organism>
<dbReference type="Gene3D" id="2.60.40.10">
    <property type="entry name" value="Immunoglobulins"/>
    <property type="match status" value="1"/>
</dbReference>
<dbReference type="eggNOG" id="COG4935">
    <property type="taxonomic scope" value="Bacteria"/>
</dbReference>
<evidence type="ECO:0000256" key="1">
    <source>
        <dbReference type="ARBA" id="ARBA00022670"/>
    </source>
</evidence>
<name>A0A090PZK0_9FLAO</name>
<feature type="chain" id="PRO_5001861688" description="P/Homo B domain-containing protein" evidence="4">
    <location>
        <begin position="21"/>
        <end position="891"/>
    </location>
</feature>
<evidence type="ECO:0000256" key="4">
    <source>
        <dbReference type="SAM" id="SignalP"/>
    </source>
</evidence>
<protein>
    <recommendedName>
        <fullName evidence="10">P/Homo B domain-containing protein</fullName>
    </recommendedName>
</protein>
<dbReference type="InterPro" id="IPR000859">
    <property type="entry name" value="CUB_dom"/>
</dbReference>
<dbReference type="InterPro" id="IPR035914">
    <property type="entry name" value="Sperma_CUB_dom_sf"/>
</dbReference>
<feature type="domain" description="P/Homo B" evidence="7">
    <location>
        <begin position="266"/>
        <end position="453"/>
    </location>
</feature>
<dbReference type="InterPro" id="IPR008979">
    <property type="entry name" value="Galactose-bd-like_sf"/>
</dbReference>
<evidence type="ECO:0000259" key="7">
    <source>
        <dbReference type="PROSITE" id="PS51829"/>
    </source>
</evidence>
<dbReference type="CDD" id="cd00041">
    <property type="entry name" value="CUB"/>
    <property type="match status" value="1"/>
</dbReference>
<dbReference type="InterPro" id="IPR013783">
    <property type="entry name" value="Ig-like_fold"/>
</dbReference>
<accession>A0A090PZK0</accession>
<keyword evidence="2" id="KW-0378">Hydrolase</keyword>
<evidence type="ECO:0000256" key="2">
    <source>
        <dbReference type="ARBA" id="ARBA00022801"/>
    </source>
</evidence>
<dbReference type="SUPFAM" id="SSF49785">
    <property type="entry name" value="Galactose-binding domain-like"/>
    <property type="match status" value="1"/>
</dbReference>
<dbReference type="AlphaFoldDB" id="A0A090PZK0"/>
<keyword evidence="1" id="KW-0645">Protease</keyword>
<feature type="domain" description="CUB" evidence="5">
    <location>
        <begin position="34"/>
        <end position="142"/>
    </location>
</feature>
<dbReference type="Pfam" id="PF00431">
    <property type="entry name" value="CUB"/>
    <property type="match status" value="1"/>
</dbReference>
<evidence type="ECO:0000259" key="6">
    <source>
        <dbReference type="PROSITE" id="PS50093"/>
    </source>
</evidence>
<evidence type="ECO:0000313" key="8">
    <source>
        <dbReference type="EMBL" id="GAK96269.1"/>
    </source>
</evidence>
<sequence length="891" mass="94828">MKLNILTFFAFLFISVGVSAQNTFIMNDANYTSCSGSFTDSGDLTGNYSNGESFVTTICSPFPLDAIQVSFNSFDLASGDLLIIYDGDTATSPIIGVFLGTNSPGTVIASPPATNPSGCLTFRFISDSSNTAPGWEGTIQCVTNCQSISNTVTTTPAPDGDGIIRVCQGDTVSFTGTTQFSQDSTGATYEFRLADGTVVSGQSASEVYNSPGIYEIDYVAFDQLGCRDRQTIDATVIVSTTPDFSGVVAADTSLCFGESTTITGNVSTTQFFADVAPPITGQTFLPDGSGVAYQTCIDVTGFPAGSTFASASDLVNVFIDIEHSYMGDLDITLTAPNGSQVKFLTYPNSGGGRFLGNALDDGTTTPGVGFVYTFTEAATQTLDQSTGPVAFGTPMPAGSYSPEDPFSNFIGTPLNGLWCLDIVDNLSIDNGYIFEWGINFNPAIIPAAGSYEPSEVLTEWQTNADITAQTGNDITVTPSVAGQNCYSIDFTDDFGCTYTETICIDVAPEITSTTPNDIIVCQSSGAATVDLTVRNTDVLNGLDATLYDVTFYNSQADADADSNPILNSTAYNVTTNETVFVRITDNTSGCFNTETLDVTYNTSAFNSVNDLEACDDLSADGIENFDLTSQEAGILGSQDPADYVVSYFNTQADADANTNAITTPQSYDNVSNPETIYVRVSNAQDQDCYATGTFDLVVLDLPNIGTASDLTECDNAPLDLRTAFVLSAQDNAILNGLSPASYSVTYHLSLTDAEAGSGSLSDTDDINDGSTIYARLTDANTGCFNVSTFNVEVETCEVILPEGFSPNGDTINDTFVIPNIEQFTNFELKVFNRYGTVIYETRAQNYQEFAGIPNKGPLAGDGLLPVGTYFYTIQFNDSEVEDVARWLYINY</sequence>
<dbReference type="STRING" id="319236.BST91_08820"/>
<dbReference type="PROSITE" id="PS51829">
    <property type="entry name" value="P_HOMO_B"/>
    <property type="match status" value="1"/>
</dbReference>
<dbReference type="Proteomes" id="UP000029221">
    <property type="component" value="Unassembled WGS sequence"/>
</dbReference>
<keyword evidence="4" id="KW-0732">Signal</keyword>
<dbReference type="Gene3D" id="2.60.120.260">
    <property type="entry name" value="Galactose-binding domain-like"/>
    <property type="match status" value="1"/>
</dbReference>
<feature type="signal peptide" evidence="4">
    <location>
        <begin position="1"/>
        <end position="20"/>
    </location>
</feature>
<dbReference type="Pfam" id="PF18911">
    <property type="entry name" value="PKD_4"/>
    <property type="match status" value="1"/>
</dbReference>
<keyword evidence="3" id="KW-1015">Disulfide bond</keyword>
<dbReference type="InterPro" id="IPR026341">
    <property type="entry name" value="T9SS_type_B"/>
</dbReference>
<proteinExistence type="predicted"/>
<gene>
    <name evidence="8" type="ORF">JCM19294_1782</name>
</gene>